<dbReference type="InterPro" id="IPR000215">
    <property type="entry name" value="Serpin_fam"/>
</dbReference>
<keyword evidence="5" id="KW-0732">Signal</keyword>
<accession>A0AAG5D745</accession>
<evidence type="ECO:0000256" key="2">
    <source>
        <dbReference type="ARBA" id="ARBA00022690"/>
    </source>
</evidence>
<protein>
    <recommendedName>
        <fullName evidence="6">Serpin domain-containing protein</fullName>
    </recommendedName>
</protein>
<dbReference type="InterPro" id="IPR036186">
    <property type="entry name" value="Serpin_sf"/>
</dbReference>
<comment type="similarity">
    <text evidence="1 4">Belongs to the serpin family.</text>
</comment>
<dbReference type="PANTHER" id="PTHR11461:SF211">
    <property type="entry name" value="GH10112P-RELATED"/>
    <property type="match status" value="1"/>
</dbReference>
<dbReference type="SMART" id="SM00093">
    <property type="entry name" value="SERPIN"/>
    <property type="match status" value="1"/>
</dbReference>
<dbReference type="Gene3D" id="3.30.497.10">
    <property type="entry name" value="Antithrombin, subunit I, domain 2"/>
    <property type="match status" value="1"/>
</dbReference>
<dbReference type="GO" id="GO:0005615">
    <property type="term" value="C:extracellular space"/>
    <property type="evidence" value="ECO:0007669"/>
    <property type="project" value="InterPro"/>
</dbReference>
<feature type="signal peptide" evidence="5">
    <location>
        <begin position="1"/>
        <end position="27"/>
    </location>
</feature>
<feature type="domain" description="Serpin" evidence="6">
    <location>
        <begin position="41"/>
        <end position="389"/>
    </location>
</feature>
<dbReference type="Proteomes" id="UP000075880">
    <property type="component" value="Unassembled WGS sequence"/>
</dbReference>
<dbReference type="AlphaFoldDB" id="A0AAG5D745"/>
<dbReference type="Pfam" id="PF00079">
    <property type="entry name" value="Serpin"/>
    <property type="match status" value="1"/>
</dbReference>
<dbReference type="InterPro" id="IPR023795">
    <property type="entry name" value="Serpin_CS"/>
</dbReference>
<proteinExistence type="inferred from homology"/>
<dbReference type="InterPro" id="IPR042178">
    <property type="entry name" value="Serpin_sf_1"/>
</dbReference>
<keyword evidence="3" id="KW-0722">Serine protease inhibitor</keyword>
<sequence>MASRGCSFRATVTFMCLAVAMPTFVKCEGIDLNVGDAAFSVEYFKHSFNRSVNSVVSPVAVRLTFSALYEVTEPSTKDAVRKAFFLASEPSEARSNAVKFVDDIEQNRYLNLSFGVFKTDEALSTELNDAVRAIFKVNEPETVSFADSKSVVNKVNRWAEEATAGLVQNYLSEEDIDVNQDLLLLNALFLRANWAQKFPVERTTSQTFEYLDGPAPVDLMSVSMKVLYKAYEKFHAVQVPYSEDSDLTMWILLPHRGGTLDDLLGLLSVELLDELEGSFAPKELDIYLPKFTIRHSHDPREVLMNVGHGNIFDGNNFAAFASHKSTIGGMKQSTFIKVDESGTEAAAVTSVGTKFRVRNTQFLANKPFVFIIRKISTDTILFIGHYSNRDQN</sequence>
<evidence type="ECO:0000256" key="1">
    <source>
        <dbReference type="ARBA" id="ARBA00009500"/>
    </source>
</evidence>
<dbReference type="GO" id="GO:0004867">
    <property type="term" value="F:serine-type endopeptidase inhibitor activity"/>
    <property type="evidence" value="ECO:0007669"/>
    <property type="project" value="UniProtKB-KW"/>
</dbReference>
<dbReference type="PROSITE" id="PS00284">
    <property type="entry name" value="SERPIN"/>
    <property type="match status" value="1"/>
</dbReference>
<dbReference type="InterPro" id="IPR042185">
    <property type="entry name" value="Serpin_sf_2"/>
</dbReference>
<organism evidence="7 8">
    <name type="scientific">Anopheles atroparvus</name>
    <name type="common">European mosquito</name>
    <dbReference type="NCBI Taxonomy" id="41427"/>
    <lineage>
        <taxon>Eukaryota</taxon>
        <taxon>Metazoa</taxon>
        <taxon>Ecdysozoa</taxon>
        <taxon>Arthropoda</taxon>
        <taxon>Hexapoda</taxon>
        <taxon>Insecta</taxon>
        <taxon>Pterygota</taxon>
        <taxon>Neoptera</taxon>
        <taxon>Endopterygota</taxon>
        <taxon>Diptera</taxon>
        <taxon>Nematocera</taxon>
        <taxon>Culicoidea</taxon>
        <taxon>Culicidae</taxon>
        <taxon>Anophelinae</taxon>
        <taxon>Anopheles</taxon>
    </lineage>
</organism>
<evidence type="ECO:0000313" key="7">
    <source>
        <dbReference type="EnsemblMetazoa" id="ENSAATROPP006705"/>
    </source>
</evidence>
<evidence type="ECO:0000256" key="3">
    <source>
        <dbReference type="ARBA" id="ARBA00022900"/>
    </source>
</evidence>
<feature type="chain" id="PRO_5042502567" description="Serpin domain-containing protein" evidence="5">
    <location>
        <begin position="28"/>
        <end position="392"/>
    </location>
</feature>
<dbReference type="PANTHER" id="PTHR11461">
    <property type="entry name" value="SERINE PROTEASE INHIBITOR, SERPIN"/>
    <property type="match status" value="1"/>
</dbReference>
<dbReference type="SUPFAM" id="SSF56574">
    <property type="entry name" value="Serpins"/>
    <property type="match status" value="1"/>
</dbReference>
<evidence type="ECO:0000313" key="8">
    <source>
        <dbReference type="Proteomes" id="UP000075880"/>
    </source>
</evidence>
<name>A0AAG5D745_ANOAO</name>
<dbReference type="EnsemblMetazoa" id="ENSAATROPT007482">
    <property type="protein sequence ID" value="ENSAATROPP006705"/>
    <property type="gene ID" value="ENSAATROPG006091"/>
</dbReference>
<keyword evidence="8" id="KW-1185">Reference proteome</keyword>
<evidence type="ECO:0000259" key="6">
    <source>
        <dbReference type="SMART" id="SM00093"/>
    </source>
</evidence>
<keyword evidence="2" id="KW-0646">Protease inhibitor</keyword>
<dbReference type="InterPro" id="IPR023796">
    <property type="entry name" value="Serpin_dom"/>
</dbReference>
<evidence type="ECO:0000256" key="5">
    <source>
        <dbReference type="SAM" id="SignalP"/>
    </source>
</evidence>
<dbReference type="Gene3D" id="2.30.39.10">
    <property type="entry name" value="Alpha-1-antitrypsin, domain 1"/>
    <property type="match status" value="1"/>
</dbReference>
<evidence type="ECO:0000256" key="4">
    <source>
        <dbReference type="RuleBase" id="RU000411"/>
    </source>
</evidence>
<reference evidence="7" key="1">
    <citation type="submission" date="2024-04" db="UniProtKB">
        <authorList>
            <consortium name="EnsemblMetazoa"/>
        </authorList>
    </citation>
    <scope>IDENTIFICATION</scope>
    <source>
        <strain evidence="7">EBRO</strain>
    </source>
</reference>